<dbReference type="OrthoDB" id="28624at2759"/>
<sequence length="370" mass="42810">MSKQEESAMDHMTFCTSSLQALMRVVRQKTERKDGEIERLEKEARRDVIEGLQVMEALIKQMSEFTKESVEQQEQQFALIRSENALLQKKVEVCGKEIELLKTEQQHFELEKNTLFESYEERMAQLHMEITNKNKEIDRIENEILGVVNQKTISEDFRGNTKEEGDAGKQIEIADLRNRIETLKKEVDNLKGQAEVNAQTNDVMWVTIMKGRNENSILKTLILEHQKGRVMKEIKMFDDAVLMCDYRKICLWTKMTNFEQIGKSENDGDEKTWSVVKGRKNVLCLKITQIGSVFGYFHSGEHPHVDKWSIPQTTDFVFSLKNLFNKPPVIFKKNINGKLEELKSNDVCLPIIVEEMDSPCLAALIFQASP</sequence>
<feature type="coiled-coil region" evidence="1">
    <location>
        <begin position="23"/>
        <end position="90"/>
    </location>
</feature>
<evidence type="ECO:0000256" key="1">
    <source>
        <dbReference type="SAM" id="Coils"/>
    </source>
</evidence>
<dbReference type="Proteomes" id="UP000014680">
    <property type="component" value="Unassembled WGS sequence"/>
</dbReference>
<evidence type="ECO:0000313" key="2">
    <source>
        <dbReference type="EMBL" id="ELP87534.1"/>
    </source>
</evidence>
<dbReference type="OMA" id="DQNSWSC"/>
<dbReference type="RefSeq" id="XP_004254305.1">
    <property type="nucleotide sequence ID" value="XM_004254257.1"/>
</dbReference>
<keyword evidence="3" id="KW-1185">Reference proteome</keyword>
<dbReference type="EMBL" id="KB206860">
    <property type="protein sequence ID" value="ELP87534.1"/>
    <property type="molecule type" value="Genomic_DNA"/>
</dbReference>
<proteinExistence type="predicted"/>
<keyword evidence="1" id="KW-0175">Coiled coil</keyword>
<gene>
    <name evidence="2" type="ORF">EIN_098610</name>
</gene>
<evidence type="ECO:0000313" key="3">
    <source>
        <dbReference type="Proteomes" id="UP000014680"/>
    </source>
</evidence>
<dbReference type="AlphaFoldDB" id="A0A0A1U0V4"/>
<accession>A0A0A1U0V4</accession>
<organism evidence="2 3">
    <name type="scientific">Entamoeba invadens IP1</name>
    <dbReference type="NCBI Taxonomy" id="370355"/>
    <lineage>
        <taxon>Eukaryota</taxon>
        <taxon>Amoebozoa</taxon>
        <taxon>Evosea</taxon>
        <taxon>Archamoebae</taxon>
        <taxon>Mastigamoebida</taxon>
        <taxon>Entamoebidae</taxon>
        <taxon>Entamoeba</taxon>
    </lineage>
</organism>
<feature type="coiled-coil region" evidence="1">
    <location>
        <begin position="116"/>
        <end position="200"/>
    </location>
</feature>
<protein>
    <submittedName>
        <fullName evidence="2">Uncharacterized protein</fullName>
    </submittedName>
</protein>
<dbReference type="GeneID" id="14886324"/>
<dbReference type="KEGG" id="eiv:EIN_098610"/>
<reference evidence="2 3" key="1">
    <citation type="submission" date="2012-10" db="EMBL/GenBank/DDBJ databases">
        <authorList>
            <person name="Zafar N."/>
            <person name="Inman J."/>
            <person name="Hall N."/>
            <person name="Lorenzi H."/>
            <person name="Caler E."/>
        </authorList>
    </citation>
    <scope>NUCLEOTIDE SEQUENCE [LARGE SCALE GENOMIC DNA]</scope>
    <source>
        <strain evidence="2 3">IP1</strain>
    </source>
</reference>
<dbReference type="VEuPathDB" id="AmoebaDB:EIN_098610"/>
<name>A0A0A1U0V4_ENTIV</name>